<dbReference type="SUPFAM" id="SSF53756">
    <property type="entry name" value="UDP-Glycosyltransferase/glycogen phosphorylase"/>
    <property type="match status" value="1"/>
</dbReference>
<dbReference type="Gene3D" id="3.40.50.2000">
    <property type="entry name" value="Glycogen Phosphorylase B"/>
    <property type="match status" value="2"/>
</dbReference>
<organism evidence="3 4">
    <name type="scientific">Microbacterium marinilacus</name>
    <dbReference type="NCBI Taxonomy" id="415209"/>
    <lineage>
        <taxon>Bacteria</taxon>
        <taxon>Bacillati</taxon>
        <taxon>Actinomycetota</taxon>
        <taxon>Actinomycetes</taxon>
        <taxon>Micrococcales</taxon>
        <taxon>Microbacteriaceae</taxon>
        <taxon>Microbacterium</taxon>
    </lineage>
</organism>
<sequence length="396" mass="41561">MRILLTTLGSRGDVEPFLRLAHALQRRAHEVRVIAPDDVDAEAEGLDVVGLGLRVEDLAVAQDVRQAMRVFRERIKPAMSRALASVVAEAMRWQPDVIVSHPKLLTVPAVASRLEIPHVLVELTPVVTATGAFPAAGTTTRDLGPTLNRMTYRLVALSARMFRDDVAMAARRLGLGRAPALPAPARTLVPISPALLPRPDDWPPHTSLTGDWGAAGTPIRVDDELETFLADDAPFVYAGFGSMTGGDAAVRGAAIVESARRRGLRVLVSTGWGGLAVPARAGGDDVLVRRAVPHDAVLPGAQVAVHHGGAGTVHAATRAGAPSVVVPFLADQPFWADRLHRAGLAGRPLPRNGLTTKNVGNALDDAAGRRGAVADAAAVMSAERGVEAAAAIIESL</sequence>
<accession>A0ABP7BVQ6</accession>
<dbReference type="Pfam" id="PF06722">
    <property type="entry name" value="EryCIII-like_C"/>
    <property type="match status" value="1"/>
</dbReference>
<feature type="domain" description="Glycosyltransferase family 28 N-terminal" evidence="1">
    <location>
        <begin position="3"/>
        <end position="82"/>
    </location>
</feature>
<proteinExistence type="predicted"/>
<dbReference type="Pfam" id="PF03033">
    <property type="entry name" value="Glyco_transf_28"/>
    <property type="match status" value="1"/>
</dbReference>
<dbReference type="InterPro" id="IPR050426">
    <property type="entry name" value="Glycosyltransferase_28"/>
</dbReference>
<dbReference type="Proteomes" id="UP001410795">
    <property type="component" value="Unassembled WGS sequence"/>
</dbReference>
<dbReference type="RefSeq" id="WP_221856870.1">
    <property type="nucleotide sequence ID" value="NZ_BAAAYV010000025.1"/>
</dbReference>
<protein>
    <submittedName>
        <fullName evidence="3">Glycosyltransferase</fullName>
    </submittedName>
</protein>
<keyword evidence="4" id="KW-1185">Reference proteome</keyword>
<dbReference type="PANTHER" id="PTHR48050:SF13">
    <property type="entry name" value="STEROL 3-BETA-GLUCOSYLTRANSFERASE UGT80A2"/>
    <property type="match status" value="1"/>
</dbReference>
<evidence type="ECO:0000313" key="4">
    <source>
        <dbReference type="Proteomes" id="UP001410795"/>
    </source>
</evidence>
<evidence type="ECO:0000259" key="1">
    <source>
        <dbReference type="Pfam" id="PF03033"/>
    </source>
</evidence>
<evidence type="ECO:0000313" key="3">
    <source>
        <dbReference type="EMBL" id="GAA3671038.1"/>
    </source>
</evidence>
<dbReference type="CDD" id="cd03784">
    <property type="entry name" value="GT1_Gtf-like"/>
    <property type="match status" value="1"/>
</dbReference>
<dbReference type="InterPro" id="IPR004276">
    <property type="entry name" value="GlycoTrans_28_N"/>
</dbReference>
<name>A0ABP7BVQ6_9MICO</name>
<reference evidence="4" key="1">
    <citation type="journal article" date="2019" name="Int. J. Syst. Evol. Microbiol.">
        <title>The Global Catalogue of Microorganisms (GCM) 10K type strain sequencing project: providing services to taxonomists for standard genome sequencing and annotation.</title>
        <authorList>
            <consortium name="The Broad Institute Genomics Platform"/>
            <consortium name="The Broad Institute Genome Sequencing Center for Infectious Disease"/>
            <person name="Wu L."/>
            <person name="Ma J."/>
        </authorList>
    </citation>
    <scope>NUCLEOTIDE SEQUENCE [LARGE SCALE GENOMIC DNA]</scope>
    <source>
        <strain evidence="4">JCM 16546</strain>
    </source>
</reference>
<comment type="caution">
    <text evidence="3">The sequence shown here is derived from an EMBL/GenBank/DDBJ whole genome shotgun (WGS) entry which is preliminary data.</text>
</comment>
<dbReference type="InterPro" id="IPR010610">
    <property type="entry name" value="EryCIII-like_C"/>
</dbReference>
<feature type="domain" description="Erythromycin biosynthesis protein CIII-like C-terminal" evidence="2">
    <location>
        <begin position="288"/>
        <end position="378"/>
    </location>
</feature>
<evidence type="ECO:0000259" key="2">
    <source>
        <dbReference type="Pfam" id="PF06722"/>
    </source>
</evidence>
<dbReference type="InterPro" id="IPR002213">
    <property type="entry name" value="UDP_glucos_trans"/>
</dbReference>
<gene>
    <name evidence="3" type="ORF">GCM10022202_36680</name>
</gene>
<dbReference type="PANTHER" id="PTHR48050">
    <property type="entry name" value="STEROL 3-BETA-GLUCOSYLTRANSFERASE"/>
    <property type="match status" value="1"/>
</dbReference>
<dbReference type="EMBL" id="BAAAYV010000025">
    <property type="protein sequence ID" value="GAA3671038.1"/>
    <property type="molecule type" value="Genomic_DNA"/>
</dbReference>